<dbReference type="PANTHER" id="PTHR23506:SF26">
    <property type="entry name" value="MFS-TYPE TRANSPORTER SLC18B1"/>
    <property type="match status" value="1"/>
</dbReference>
<organism evidence="8 9">
    <name type="scientific">Pieris macdunnoughi</name>
    <dbReference type="NCBI Taxonomy" id="345717"/>
    <lineage>
        <taxon>Eukaryota</taxon>
        <taxon>Metazoa</taxon>
        <taxon>Ecdysozoa</taxon>
        <taxon>Arthropoda</taxon>
        <taxon>Hexapoda</taxon>
        <taxon>Insecta</taxon>
        <taxon>Pterygota</taxon>
        <taxon>Neoptera</taxon>
        <taxon>Endopterygota</taxon>
        <taxon>Lepidoptera</taxon>
        <taxon>Glossata</taxon>
        <taxon>Ditrysia</taxon>
        <taxon>Papilionoidea</taxon>
        <taxon>Pieridae</taxon>
        <taxon>Pierinae</taxon>
        <taxon>Pieris</taxon>
    </lineage>
</organism>
<keyword evidence="5 6" id="KW-0472">Membrane</keyword>
<evidence type="ECO:0000256" key="4">
    <source>
        <dbReference type="ARBA" id="ARBA00022989"/>
    </source>
</evidence>
<feature type="domain" description="Major facilitator superfamily (MFS) profile" evidence="7">
    <location>
        <begin position="12"/>
        <end position="411"/>
    </location>
</feature>
<feature type="transmembrane region" description="Helical" evidence="6">
    <location>
        <begin position="351"/>
        <end position="369"/>
    </location>
</feature>
<dbReference type="AlphaFoldDB" id="A0A821R1C5"/>
<dbReference type="InterPro" id="IPR050930">
    <property type="entry name" value="MFS_Vesicular_Transporter"/>
</dbReference>
<dbReference type="Proteomes" id="UP000663880">
    <property type="component" value="Unassembled WGS sequence"/>
</dbReference>
<evidence type="ECO:0000256" key="6">
    <source>
        <dbReference type="SAM" id="Phobius"/>
    </source>
</evidence>
<dbReference type="GO" id="GO:0016020">
    <property type="term" value="C:membrane"/>
    <property type="evidence" value="ECO:0007669"/>
    <property type="project" value="UniProtKB-SubCell"/>
</dbReference>
<evidence type="ECO:0000256" key="2">
    <source>
        <dbReference type="ARBA" id="ARBA00022448"/>
    </source>
</evidence>
<evidence type="ECO:0000313" key="8">
    <source>
        <dbReference type="EMBL" id="CAF4830448.1"/>
    </source>
</evidence>
<comment type="caution">
    <text evidence="8">The sequence shown here is derived from an EMBL/GenBank/DDBJ whole genome shotgun (WGS) entry which is preliminary data.</text>
</comment>
<accession>A0A821R1C5</accession>
<evidence type="ECO:0000256" key="3">
    <source>
        <dbReference type="ARBA" id="ARBA00022692"/>
    </source>
</evidence>
<evidence type="ECO:0000256" key="1">
    <source>
        <dbReference type="ARBA" id="ARBA00004141"/>
    </source>
</evidence>
<feature type="transmembrane region" description="Helical" evidence="6">
    <location>
        <begin position="45"/>
        <end position="65"/>
    </location>
</feature>
<keyword evidence="9" id="KW-1185">Reference proteome</keyword>
<feature type="transmembrane region" description="Helical" evidence="6">
    <location>
        <begin position="250"/>
        <end position="271"/>
    </location>
</feature>
<name>A0A821R1C5_9NEOP</name>
<dbReference type="InterPro" id="IPR011701">
    <property type="entry name" value="MFS"/>
</dbReference>
<gene>
    <name evidence="8" type="ORF">PMACD_LOCUS5244</name>
</gene>
<dbReference type="EMBL" id="CAJOBZ010000010">
    <property type="protein sequence ID" value="CAF4830448.1"/>
    <property type="molecule type" value="Genomic_DNA"/>
</dbReference>
<dbReference type="GO" id="GO:0022857">
    <property type="term" value="F:transmembrane transporter activity"/>
    <property type="evidence" value="ECO:0007669"/>
    <property type="project" value="InterPro"/>
</dbReference>
<dbReference type="Pfam" id="PF07690">
    <property type="entry name" value="MFS_1"/>
    <property type="match status" value="1"/>
</dbReference>
<dbReference type="Gene3D" id="1.20.1250.20">
    <property type="entry name" value="MFS general substrate transporter like domains"/>
    <property type="match status" value="2"/>
</dbReference>
<dbReference type="InterPro" id="IPR036259">
    <property type="entry name" value="MFS_trans_sf"/>
</dbReference>
<feature type="transmembrane region" description="Helical" evidence="6">
    <location>
        <begin position="108"/>
        <end position="131"/>
    </location>
</feature>
<dbReference type="InterPro" id="IPR020846">
    <property type="entry name" value="MFS_dom"/>
</dbReference>
<protein>
    <recommendedName>
        <fullName evidence="7">Major facilitator superfamily (MFS) profile domain-containing protein</fullName>
    </recommendedName>
</protein>
<dbReference type="OrthoDB" id="446368at2759"/>
<feature type="transmembrane region" description="Helical" evidence="6">
    <location>
        <begin position="12"/>
        <end position="33"/>
    </location>
</feature>
<sequence>MRFQFTRRQWSTIIVISIADFCNAICVALQAPFFPQEAENKGCTATEYGLVFGVFELVVFIISPFYGAHLNRLGPKVVFNAGILTTSTCAILFGLLDKVDGHVPFVTLAFAIRIVEALGNAAFLTASFAIIAKEFPNNVATMFASLETFFGLGLIAGPMIGGALYGVGGYSLPFAVLGATLFCTALLCYIILPKASDDEDYKHTGPSMLTLLRVPGVLIASLSIVSTSMSIGFLQATLEPHFRQFNFSPVVLGLIFVINGAFYAVSAPAWGWLCDHPAVKPKYITSIGHMFVVAAFLLIGPAPFFNMPTILWVTVLGLVLHGFGMGSLLVSSFSDALSTAIANGFPNSIETYGLVSGLWTSTFALGAFIGPSVSGVLFDSIGFRSSTGFIVILHIIVMLMVLVYMWTCDRSKMDLSVSAGDLLQMDGTLDKGVLTGEDFIPAARPKSRRYGISLERSRPPAMNSLIACSSYKNRRSPWSQRTPRYRPSYGSLDTRFRGTVSIT</sequence>
<evidence type="ECO:0000256" key="5">
    <source>
        <dbReference type="ARBA" id="ARBA00023136"/>
    </source>
</evidence>
<feature type="transmembrane region" description="Helical" evidence="6">
    <location>
        <begin position="212"/>
        <end position="238"/>
    </location>
</feature>
<keyword evidence="2" id="KW-0813">Transport</keyword>
<evidence type="ECO:0000259" key="7">
    <source>
        <dbReference type="PROSITE" id="PS50850"/>
    </source>
</evidence>
<comment type="subcellular location">
    <subcellularLocation>
        <location evidence="1">Membrane</location>
        <topology evidence="1">Multi-pass membrane protein</topology>
    </subcellularLocation>
</comment>
<feature type="transmembrane region" description="Helical" evidence="6">
    <location>
        <begin position="143"/>
        <end position="166"/>
    </location>
</feature>
<feature type="transmembrane region" description="Helical" evidence="6">
    <location>
        <begin position="172"/>
        <end position="192"/>
    </location>
</feature>
<feature type="transmembrane region" description="Helical" evidence="6">
    <location>
        <begin position="310"/>
        <end position="330"/>
    </location>
</feature>
<feature type="transmembrane region" description="Helical" evidence="6">
    <location>
        <begin position="77"/>
        <end position="96"/>
    </location>
</feature>
<keyword evidence="4 6" id="KW-1133">Transmembrane helix</keyword>
<keyword evidence="3 6" id="KW-0812">Transmembrane</keyword>
<reference evidence="8" key="1">
    <citation type="submission" date="2021-02" db="EMBL/GenBank/DDBJ databases">
        <authorList>
            <person name="Steward A R."/>
        </authorList>
    </citation>
    <scope>NUCLEOTIDE SEQUENCE</scope>
</reference>
<evidence type="ECO:0000313" key="9">
    <source>
        <dbReference type="Proteomes" id="UP000663880"/>
    </source>
</evidence>
<dbReference type="PROSITE" id="PS50850">
    <property type="entry name" value="MFS"/>
    <property type="match status" value="1"/>
</dbReference>
<feature type="transmembrane region" description="Helical" evidence="6">
    <location>
        <begin position="389"/>
        <end position="407"/>
    </location>
</feature>
<proteinExistence type="predicted"/>
<dbReference type="SUPFAM" id="SSF103473">
    <property type="entry name" value="MFS general substrate transporter"/>
    <property type="match status" value="1"/>
</dbReference>
<dbReference type="PANTHER" id="PTHR23506">
    <property type="entry name" value="GH10249P"/>
    <property type="match status" value="1"/>
</dbReference>
<feature type="transmembrane region" description="Helical" evidence="6">
    <location>
        <begin position="283"/>
        <end position="304"/>
    </location>
</feature>